<dbReference type="CDD" id="cd09618">
    <property type="entry name" value="CBM9_like_2"/>
    <property type="match status" value="1"/>
</dbReference>
<name>A0ABS3EVU2_9FLAO</name>
<dbReference type="Gene3D" id="2.60.40.1190">
    <property type="match status" value="1"/>
</dbReference>
<dbReference type="EMBL" id="JAFLND010000001">
    <property type="protein sequence ID" value="MBO0330360.1"/>
    <property type="molecule type" value="Genomic_DNA"/>
</dbReference>
<evidence type="ECO:0000313" key="3">
    <source>
        <dbReference type="EMBL" id="MBO0330360.1"/>
    </source>
</evidence>
<evidence type="ECO:0000313" key="4">
    <source>
        <dbReference type="Proteomes" id="UP000664163"/>
    </source>
</evidence>
<organism evidence="3 4">
    <name type="scientific">[Muricauda] lutisoli</name>
    <dbReference type="NCBI Taxonomy" id="2816035"/>
    <lineage>
        <taxon>Bacteria</taxon>
        <taxon>Pseudomonadati</taxon>
        <taxon>Bacteroidota</taxon>
        <taxon>Flavobacteriia</taxon>
        <taxon>Flavobacteriales</taxon>
        <taxon>Flavobacteriaceae</taxon>
        <taxon>Allomuricauda</taxon>
    </lineage>
</organism>
<gene>
    <name evidence="3" type="ORF">J0X13_07345</name>
</gene>
<dbReference type="InterPro" id="IPR010502">
    <property type="entry name" value="Carb-bd_dom_fam9"/>
</dbReference>
<dbReference type="SUPFAM" id="SSF49344">
    <property type="entry name" value="CBD9-like"/>
    <property type="match status" value="1"/>
</dbReference>
<evidence type="ECO:0000259" key="1">
    <source>
        <dbReference type="Pfam" id="PF06452"/>
    </source>
</evidence>
<feature type="domain" description="DUF5916" evidence="2">
    <location>
        <begin position="428"/>
        <end position="685"/>
    </location>
</feature>
<feature type="domain" description="DUF5916" evidence="2">
    <location>
        <begin position="285"/>
        <end position="387"/>
    </location>
</feature>
<keyword evidence="4" id="KW-1185">Reference proteome</keyword>
<dbReference type="Pfam" id="PF19313">
    <property type="entry name" value="DUF5916"/>
    <property type="match status" value="2"/>
</dbReference>
<comment type="caution">
    <text evidence="3">The sequence shown here is derived from an EMBL/GenBank/DDBJ whole genome shotgun (WGS) entry which is preliminary data.</text>
</comment>
<feature type="domain" description="Carbohydrate-binding" evidence="1">
    <location>
        <begin position="85"/>
        <end position="231"/>
    </location>
</feature>
<protein>
    <submittedName>
        <fullName evidence="3">Carbohydrate binding family 9 domain-containing protein</fullName>
    </submittedName>
</protein>
<dbReference type="Proteomes" id="UP000664163">
    <property type="component" value="Unassembled WGS sequence"/>
</dbReference>
<evidence type="ECO:0000259" key="2">
    <source>
        <dbReference type="Pfam" id="PF19313"/>
    </source>
</evidence>
<dbReference type="RefSeq" id="WP_207070759.1">
    <property type="nucleotide sequence ID" value="NZ_JAFLND010000001.1"/>
</dbReference>
<proteinExistence type="predicted"/>
<reference evidence="3 4" key="1">
    <citation type="submission" date="2021-03" db="EMBL/GenBank/DDBJ databases">
        <title>Muricauda sp. CAU 1631 isolated from Incheon.</title>
        <authorList>
            <person name="Kim W."/>
        </authorList>
    </citation>
    <scope>NUCLEOTIDE SEQUENCE [LARGE SCALE GENOMIC DNA]</scope>
    <source>
        <strain evidence="3 4">CAU 1631</strain>
    </source>
</reference>
<accession>A0ABS3EVU2</accession>
<sequence>MEKIVIIISVFILRVANNLNAQFTQLELFSGFDKRDFSNFKCTITVLFLVCSINSGAQEKETDNFPPPENPKEIVAIKTTGVITIDGKLNEADWENAPITSEFFKIEPVQSKSFKYRTEVRILYDDKNLYIGAFCKDSLGVKGIRVQDLRRDFSYTENDIFGIQIDAQNTKQYAVSFQTTPYGNQRDLQSFNDAYVDADWNALWTVRTKRTEQGYYAEFAIPFKSLRYDEPEKGEPVNWGVTFSRLARRDYELTVFPNIPQAFSQFRMTYAAKLTGLEVPPPSANLRIEPYTLYEFDESTNGTHVVDSQNNVKVGGDVKWVVSPNTVVDLTINTDFAQADVDRAVNNLERFNIFFPERRQFFLENSGIWAGVSDYDVIPFFSRRIGLDGGFDATPAPIDVGARFTNRDENKTLAGLYVHQGDTEESAAANFGVFRYLQNYGNENNIGLMVTHRLDEKKPSLSLNESNNTTVTIDGLIRPKNEWTVSYLASASKDEATDTWGYAGTFSAVYNTNKMFWRWKSNFVSSDYNPAMGFVYQNNVIKHNLSNYVILRPKAMPWVRRWESGFFANYYHDFKDPKKFQQASVYLFPFYVFFKDNSFLEYAITPTWQNINFDFAPLGLSIAQDRYFYTRQFINYNSDRSKKLSLSGKFEWGKFYNGKRQSITVGTRFAPIPHFSLSLDYEHNNLQNIGIEDKMLKTDLYTGSLRLALNPRVQLSTFYQYNSFTDQGRWNARFSWEYRPNSFIYLVYNNTRDTTFDPVQGNRQFIGKITLLKQF</sequence>
<dbReference type="InterPro" id="IPR045670">
    <property type="entry name" value="DUF5916"/>
</dbReference>
<dbReference type="Pfam" id="PF06452">
    <property type="entry name" value="CBM9_1"/>
    <property type="match status" value="1"/>
</dbReference>